<evidence type="ECO:0000313" key="7">
    <source>
        <dbReference type="EMBL" id="MBK9985312.1"/>
    </source>
</evidence>
<organism evidence="7 8">
    <name type="scientific">Candidatus Opimibacter skivensis</name>
    <dbReference type="NCBI Taxonomy" id="2982028"/>
    <lineage>
        <taxon>Bacteria</taxon>
        <taxon>Pseudomonadati</taxon>
        <taxon>Bacteroidota</taxon>
        <taxon>Saprospiria</taxon>
        <taxon>Saprospirales</taxon>
        <taxon>Saprospiraceae</taxon>
        <taxon>Candidatus Opimibacter</taxon>
    </lineage>
</organism>
<dbReference type="PANTHER" id="PTHR43133:SF45">
    <property type="entry name" value="RNA POLYMERASE ECF-TYPE SIGMA FACTOR"/>
    <property type="match status" value="1"/>
</dbReference>
<sequence length="165" mass="19700">MQKHEAEEQFEKLLREHELLIYKVCRLYAYSEVDRQDLFQEIVIQLWKAFLKFNGQSKFSTWLYRVAINTAITGLRKKKDFIVSYEPATLPQHIDDNTSEEEEEQLKVLHKAIEQLNQVEKAIVMLYMEDKAYEEMEDILGISQGNLRVKMTRIKEKLREITKND</sequence>
<dbReference type="AlphaFoldDB" id="A0A9D7T0C1"/>
<dbReference type="EMBL" id="JADKGY010000035">
    <property type="protein sequence ID" value="MBK9985312.1"/>
    <property type="molecule type" value="Genomic_DNA"/>
</dbReference>
<dbReference type="Pfam" id="PF08281">
    <property type="entry name" value="Sigma70_r4_2"/>
    <property type="match status" value="1"/>
</dbReference>
<name>A0A9D7T0C1_9BACT</name>
<comment type="similarity">
    <text evidence="1">Belongs to the sigma-70 factor family. ECF subfamily.</text>
</comment>
<evidence type="ECO:0000256" key="4">
    <source>
        <dbReference type="ARBA" id="ARBA00023163"/>
    </source>
</evidence>
<dbReference type="NCBIfam" id="TIGR02937">
    <property type="entry name" value="sigma70-ECF"/>
    <property type="match status" value="1"/>
</dbReference>
<dbReference type="InterPro" id="IPR036388">
    <property type="entry name" value="WH-like_DNA-bd_sf"/>
</dbReference>
<dbReference type="InterPro" id="IPR039425">
    <property type="entry name" value="RNA_pol_sigma-70-like"/>
</dbReference>
<feature type="domain" description="RNA polymerase sigma factor 70 region 4 type 2" evidence="6">
    <location>
        <begin position="108"/>
        <end position="158"/>
    </location>
</feature>
<proteinExistence type="inferred from homology"/>
<dbReference type="Proteomes" id="UP000808337">
    <property type="component" value="Unassembled WGS sequence"/>
</dbReference>
<accession>A0A9D7T0C1</accession>
<keyword evidence="3" id="KW-0731">Sigma factor</keyword>
<comment type="caution">
    <text evidence="7">The sequence shown here is derived from an EMBL/GenBank/DDBJ whole genome shotgun (WGS) entry which is preliminary data.</text>
</comment>
<evidence type="ECO:0000259" key="5">
    <source>
        <dbReference type="Pfam" id="PF04542"/>
    </source>
</evidence>
<dbReference type="SUPFAM" id="SSF88659">
    <property type="entry name" value="Sigma3 and sigma4 domains of RNA polymerase sigma factors"/>
    <property type="match status" value="1"/>
</dbReference>
<dbReference type="PANTHER" id="PTHR43133">
    <property type="entry name" value="RNA POLYMERASE ECF-TYPE SIGMA FACTO"/>
    <property type="match status" value="1"/>
</dbReference>
<evidence type="ECO:0000256" key="2">
    <source>
        <dbReference type="ARBA" id="ARBA00023015"/>
    </source>
</evidence>
<dbReference type="InterPro" id="IPR013325">
    <property type="entry name" value="RNA_pol_sigma_r2"/>
</dbReference>
<gene>
    <name evidence="7" type="ORF">IPP15_23735</name>
</gene>
<evidence type="ECO:0000256" key="1">
    <source>
        <dbReference type="ARBA" id="ARBA00010641"/>
    </source>
</evidence>
<protein>
    <submittedName>
        <fullName evidence="7">Sigma-70 family RNA polymerase sigma factor</fullName>
    </submittedName>
</protein>
<dbReference type="GO" id="GO:0016987">
    <property type="term" value="F:sigma factor activity"/>
    <property type="evidence" value="ECO:0007669"/>
    <property type="project" value="UniProtKB-KW"/>
</dbReference>
<keyword evidence="2" id="KW-0805">Transcription regulation</keyword>
<dbReference type="GO" id="GO:0003677">
    <property type="term" value="F:DNA binding"/>
    <property type="evidence" value="ECO:0007669"/>
    <property type="project" value="InterPro"/>
</dbReference>
<dbReference type="Pfam" id="PF04542">
    <property type="entry name" value="Sigma70_r2"/>
    <property type="match status" value="1"/>
</dbReference>
<reference evidence="7 8" key="1">
    <citation type="submission" date="2020-10" db="EMBL/GenBank/DDBJ databases">
        <title>Connecting structure to function with the recovery of over 1000 high-quality activated sludge metagenome-assembled genomes encoding full-length rRNA genes using long-read sequencing.</title>
        <authorList>
            <person name="Singleton C.M."/>
            <person name="Petriglieri F."/>
            <person name="Kristensen J.M."/>
            <person name="Kirkegaard R.H."/>
            <person name="Michaelsen T.Y."/>
            <person name="Andersen M.H."/>
            <person name="Karst S.M."/>
            <person name="Dueholm M.S."/>
            <person name="Nielsen P.H."/>
            <person name="Albertsen M."/>
        </authorList>
    </citation>
    <scope>NUCLEOTIDE SEQUENCE [LARGE SCALE GENOMIC DNA]</scope>
    <source>
        <strain evidence="7">Ribe_18-Q3-R11-54_MAXAC.273</strain>
    </source>
</reference>
<dbReference type="InterPro" id="IPR007627">
    <property type="entry name" value="RNA_pol_sigma70_r2"/>
</dbReference>
<feature type="domain" description="RNA polymerase sigma-70 region 2" evidence="5">
    <location>
        <begin position="13"/>
        <end position="79"/>
    </location>
</feature>
<dbReference type="InterPro" id="IPR014284">
    <property type="entry name" value="RNA_pol_sigma-70_dom"/>
</dbReference>
<evidence type="ECO:0000313" key="8">
    <source>
        <dbReference type="Proteomes" id="UP000808337"/>
    </source>
</evidence>
<dbReference type="Gene3D" id="1.10.10.10">
    <property type="entry name" value="Winged helix-like DNA-binding domain superfamily/Winged helix DNA-binding domain"/>
    <property type="match status" value="1"/>
</dbReference>
<dbReference type="SUPFAM" id="SSF88946">
    <property type="entry name" value="Sigma2 domain of RNA polymerase sigma factors"/>
    <property type="match status" value="1"/>
</dbReference>
<dbReference type="GO" id="GO:0006352">
    <property type="term" value="P:DNA-templated transcription initiation"/>
    <property type="evidence" value="ECO:0007669"/>
    <property type="project" value="InterPro"/>
</dbReference>
<evidence type="ECO:0000259" key="6">
    <source>
        <dbReference type="Pfam" id="PF08281"/>
    </source>
</evidence>
<evidence type="ECO:0000256" key="3">
    <source>
        <dbReference type="ARBA" id="ARBA00023082"/>
    </source>
</evidence>
<dbReference type="InterPro" id="IPR013324">
    <property type="entry name" value="RNA_pol_sigma_r3/r4-like"/>
</dbReference>
<dbReference type="Gene3D" id="1.10.1740.10">
    <property type="match status" value="1"/>
</dbReference>
<dbReference type="InterPro" id="IPR013249">
    <property type="entry name" value="RNA_pol_sigma70_r4_t2"/>
</dbReference>
<keyword evidence="4" id="KW-0804">Transcription</keyword>